<keyword evidence="3" id="KW-1185">Reference proteome</keyword>
<accession>A0ABD1Y327</accession>
<feature type="compositionally biased region" description="Low complexity" evidence="1">
    <location>
        <begin position="109"/>
        <end position="129"/>
    </location>
</feature>
<sequence length="155" mass="16368">MSNVSRGGEGSGGPRKQNTRSSKAAARQKVQNMRDFGLCALFGFYTQPSLYHTLNLLNMCLLLFESYTTRMPVSLNKGKSQGGARRQEIVEAPWTVRMGCFQSKPAAKEPSSTAKEAPAAEAPVETPAADTPSAEKSVEAAAPAEAAPHAAAPAT</sequence>
<protein>
    <submittedName>
        <fullName evidence="2">Uncharacterized protein</fullName>
    </submittedName>
</protein>
<dbReference type="EMBL" id="JBHFFA010000006">
    <property type="protein sequence ID" value="KAL2621156.1"/>
    <property type="molecule type" value="Genomic_DNA"/>
</dbReference>
<dbReference type="AlphaFoldDB" id="A0ABD1Y327"/>
<organism evidence="2 3">
    <name type="scientific">Riccia fluitans</name>
    <dbReference type="NCBI Taxonomy" id="41844"/>
    <lineage>
        <taxon>Eukaryota</taxon>
        <taxon>Viridiplantae</taxon>
        <taxon>Streptophyta</taxon>
        <taxon>Embryophyta</taxon>
        <taxon>Marchantiophyta</taxon>
        <taxon>Marchantiopsida</taxon>
        <taxon>Marchantiidae</taxon>
        <taxon>Marchantiales</taxon>
        <taxon>Ricciaceae</taxon>
        <taxon>Riccia</taxon>
    </lineage>
</organism>
<feature type="region of interest" description="Disordered" evidence="1">
    <location>
        <begin position="103"/>
        <end position="155"/>
    </location>
</feature>
<reference evidence="2 3" key="1">
    <citation type="submission" date="2024-09" db="EMBL/GenBank/DDBJ databases">
        <title>Chromosome-scale assembly of Riccia fluitans.</title>
        <authorList>
            <person name="Paukszto L."/>
            <person name="Sawicki J."/>
            <person name="Karawczyk K."/>
            <person name="Piernik-Szablinska J."/>
            <person name="Szczecinska M."/>
            <person name="Mazdziarz M."/>
        </authorList>
    </citation>
    <scope>NUCLEOTIDE SEQUENCE [LARGE SCALE GENOMIC DNA]</scope>
    <source>
        <strain evidence="2">Rf_01</strain>
        <tissue evidence="2">Aerial parts of the thallus</tissue>
    </source>
</reference>
<evidence type="ECO:0000313" key="2">
    <source>
        <dbReference type="EMBL" id="KAL2621156.1"/>
    </source>
</evidence>
<name>A0ABD1Y327_9MARC</name>
<evidence type="ECO:0000256" key="1">
    <source>
        <dbReference type="SAM" id="MobiDB-lite"/>
    </source>
</evidence>
<feature type="region of interest" description="Disordered" evidence="1">
    <location>
        <begin position="1"/>
        <end position="27"/>
    </location>
</feature>
<proteinExistence type="predicted"/>
<gene>
    <name evidence="2" type="ORF">R1flu_001361</name>
</gene>
<comment type="caution">
    <text evidence="2">The sequence shown here is derived from an EMBL/GenBank/DDBJ whole genome shotgun (WGS) entry which is preliminary data.</text>
</comment>
<feature type="compositionally biased region" description="Low complexity" evidence="1">
    <location>
        <begin position="139"/>
        <end position="155"/>
    </location>
</feature>
<evidence type="ECO:0000313" key="3">
    <source>
        <dbReference type="Proteomes" id="UP001605036"/>
    </source>
</evidence>
<dbReference type="Proteomes" id="UP001605036">
    <property type="component" value="Unassembled WGS sequence"/>
</dbReference>